<dbReference type="InterPro" id="IPR036108">
    <property type="entry name" value="4pyrrol_syn_uPrphyn_synt_sf"/>
</dbReference>
<accession>E7C7I3</accession>
<evidence type="ECO:0008006" key="2">
    <source>
        <dbReference type="Google" id="ProtNLM"/>
    </source>
</evidence>
<dbReference type="GO" id="GO:0033014">
    <property type="term" value="P:tetrapyrrole biosynthetic process"/>
    <property type="evidence" value="ECO:0007669"/>
    <property type="project" value="InterPro"/>
</dbReference>
<dbReference type="Gene3D" id="3.40.50.10090">
    <property type="match status" value="1"/>
</dbReference>
<organism evidence="1">
    <name type="scientific">uncultured gamma proteobacterium HF0770_28K04</name>
    <dbReference type="NCBI Taxonomy" id="723578"/>
    <lineage>
        <taxon>Bacteria</taxon>
        <taxon>Pseudomonadati</taxon>
        <taxon>Pseudomonadota</taxon>
        <taxon>Gammaproteobacteria</taxon>
        <taxon>environmental samples</taxon>
    </lineage>
</organism>
<proteinExistence type="predicted"/>
<name>E7C7I3_9GAMM</name>
<dbReference type="EMBL" id="GU568013">
    <property type="protein sequence ID" value="ADI23407.1"/>
    <property type="molecule type" value="Genomic_DNA"/>
</dbReference>
<evidence type="ECO:0000313" key="1">
    <source>
        <dbReference type="EMBL" id="ADI23407.1"/>
    </source>
</evidence>
<sequence>MQKDHDKNKLVDMLHETIVISIGPFTADELKKLNVENVIADVHTVPGSFDAIVKALSLAEAI</sequence>
<dbReference type="SUPFAM" id="SSF69618">
    <property type="entry name" value="HemD-like"/>
    <property type="match status" value="1"/>
</dbReference>
<reference evidence="1" key="1">
    <citation type="submission" date="2010-01" db="EMBL/GenBank/DDBJ databases">
        <title>Genome fragments of uncultured bacteria from the North Pacific subtropical Gyre.</title>
        <authorList>
            <person name="Pham V.D."/>
            <person name="Delong E.F."/>
        </authorList>
    </citation>
    <scope>NUCLEOTIDE SEQUENCE</scope>
</reference>
<protein>
    <recommendedName>
        <fullName evidence="2">Tetrapyrrole biosynthesis uroporphyrinogen III synthase domain-containing protein</fullName>
    </recommendedName>
</protein>
<dbReference type="AlphaFoldDB" id="E7C7I3"/>
<dbReference type="GO" id="GO:0004852">
    <property type="term" value="F:uroporphyrinogen-III synthase activity"/>
    <property type="evidence" value="ECO:0007669"/>
    <property type="project" value="InterPro"/>
</dbReference>